<dbReference type="AlphaFoldDB" id="A0A8S3G353"/>
<protein>
    <submittedName>
        <fullName evidence="2">Uncharacterized protein</fullName>
    </submittedName>
</protein>
<accession>A0A8S3G353</accession>
<gene>
    <name evidence="2" type="ORF">BYL167_LOCUS72236</name>
</gene>
<evidence type="ECO:0000313" key="3">
    <source>
        <dbReference type="Proteomes" id="UP000681967"/>
    </source>
</evidence>
<dbReference type="EMBL" id="CAJOBH010257683">
    <property type="protein sequence ID" value="CAF5150989.1"/>
    <property type="molecule type" value="Genomic_DNA"/>
</dbReference>
<feature type="non-terminal residue" evidence="2">
    <location>
        <position position="1"/>
    </location>
</feature>
<proteinExistence type="predicted"/>
<dbReference type="Proteomes" id="UP000681967">
    <property type="component" value="Unassembled WGS sequence"/>
</dbReference>
<evidence type="ECO:0000256" key="1">
    <source>
        <dbReference type="SAM" id="MobiDB-lite"/>
    </source>
</evidence>
<evidence type="ECO:0000313" key="2">
    <source>
        <dbReference type="EMBL" id="CAF5150989.1"/>
    </source>
</evidence>
<name>A0A8S3G353_9BILA</name>
<feature type="non-terminal residue" evidence="2">
    <location>
        <position position="145"/>
    </location>
</feature>
<feature type="compositionally biased region" description="Low complexity" evidence="1">
    <location>
        <begin position="51"/>
        <end position="70"/>
    </location>
</feature>
<comment type="caution">
    <text evidence="2">The sequence shown here is derived from an EMBL/GenBank/DDBJ whole genome shotgun (WGS) entry which is preliminary data.</text>
</comment>
<reference evidence="2" key="1">
    <citation type="submission" date="2021-02" db="EMBL/GenBank/DDBJ databases">
        <authorList>
            <person name="Nowell W R."/>
        </authorList>
    </citation>
    <scope>NUCLEOTIDE SEQUENCE</scope>
</reference>
<feature type="region of interest" description="Disordered" evidence="1">
    <location>
        <begin position="26"/>
        <end position="92"/>
    </location>
</feature>
<sequence>ILLYLVQTVGRQIIEQQQFPRTSTAALLQQHARKSREQLSSSGAKKLQHQNSSSGSTSNNNNNNNSNSANQMDTDSNNAIPDHHLEPPQFYPTIINPKESSPILSTCQPIMSPYDNEHLFSLDQQQQTSQLDRFTYFLLAKCNTV</sequence>
<organism evidence="2 3">
    <name type="scientific">Rotaria magnacalcarata</name>
    <dbReference type="NCBI Taxonomy" id="392030"/>
    <lineage>
        <taxon>Eukaryota</taxon>
        <taxon>Metazoa</taxon>
        <taxon>Spiralia</taxon>
        <taxon>Gnathifera</taxon>
        <taxon>Rotifera</taxon>
        <taxon>Eurotatoria</taxon>
        <taxon>Bdelloidea</taxon>
        <taxon>Philodinida</taxon>
        <taxon>Philodinidae</taxon>
        <taxon>Rotaria</taxon>
    </lineage>
</organism>